<dbReference type="GO" id="GO:0003841">
    <property type="term" value="F:1-acylglycerol-3-phosphate O-acyltransferase activity"/>
    <property type="evidence" value="ECO:0007669"/>
    <property type="project" value="UniProtKB-EC"/>
</dbReference>
<name>A0A3B1DTB8_9ZZZZ</name>
<dbReference type="EC" id="2.3.1.51" evidence="4"/>
<protein>
    <submittedName>
        <fullName evidence="4">Acyl-CoA:1-acyl-sn-glycerol-3-phosphate acyltransferase</fullName>
        <ecNumber evidence="4">2.3.1.51</ecNumber>
    </submittedName>
</protein>
<dbReference type="GO" id="GO:0006654">
    <property type="term" value="P:phosphatidic acid biosynthetic process"/>
    <property type="evidence" value="ECO:0007669"/>
    <property type="project" value="TreeGrafter"/>
</dbReference>
<accession>A0A3B1DTB8</accession>
<sequence>MLYQTAHILVSLFAKVFFRLKVLGVENVPKRGGVIICANHNSYWDIPLLGCALPRPVDNIAKSELFRNKIIAILFRKLGGFPIRRGKIDRSAMKEAVSRLQAGGMLSYYPEGTRSKDGRLQKAKPGIGRVVVESGTPVIPVYIHGSHCPRLFRQIVIYFGPPIDFKMEIEIAGKEGMHAKTLYATISGKIMIEIAVLKKQLMDRLSSKGASQSFGGS</sequence>
<dbReference type="PANTHER" id="PTHR10434">
    <property type="entry name" value="1-ACYL-SN-GLYCEROL-3-PHOSPHATE ACYLTRANSFERASE"/>
    <property type="match status" value="1"/>
</dbReference>
<dbReference type="CDD" id="cd07989">
    <property type="entry name" value="LPLAT_AGPAT-like"/>
    <property type="match status" value="1"/>
</dbReference>
<organism evidence="4">
    <name type="scientific">hydrothermal vent metagenome</name>
    <dbReference type="NCBI Taxonomy" id="652676"/>
    <lineage>
        <taxon>unclassified sequences</taxon>
        <taxon>metagenomes</taxon>
        <taxon>ecological metagenomes</taxon>
    </lineage>
</organism>
<dbReference type="SMART" id="SM00563">
    <property type="entry name" value="PlsC"/>
    <property type="match status" value="1"/>
</dbReference>
<feature type="domain" description="Phospholipid/glycerol acyltransferase" evidence="3">
    <location>
        <begin position="34"/>
        <end position="146"/>
    </location>
</feature>
<dbReference type="EMBL" id="UOGF01000079">
    <property type="protein sequence ID" value="VAX31877.1"/>
    <property type="molecule type" value="Genomic_DNA"/>
</dbReference>
<gene>
    <name evidence="4" type="ORF">MNBD_NITROSPIRAE01-1376</name>
</gene>
<dbReference type="Pfam" id="PF01553">
    <property type="entry name" value="Acyltransferase"/>
    <property type="match status" value="1"/>
</dbReference>
<reference evidence="4" key="1">
    <citation type="submission" date="2018-06" db="EMBL/GenBank/DDBJ databases">
        <authorList>
            <person name="Zhirakovskaya E."/>
        </authorList>
    </citation>
    <scope>NUCLEOTIDE SEQUENCE</scope>
</reference>
<keyword evidence="2 4" id="KW-0012">Acyltransferase</keyword>
<dbReference type="AlphaFoldDB" id="A0A3B1DTB8"/>
<evidence type="ECO:0000313" key="4">
    <source>
        <dbReference type="EMBL" id="VAX31877.1"/>
    </source>
</evidence>
<dbReference type="InterPro" id="IPR002123">
    <property type="entry name" value="Plipid/glycerol_acylTrfase"/>
</dbReference>
<evidence type="ECO:0000256" key="2">
    <source>
        <dbReference type="ARBA" id="ARBA00023315"/>
    </source>
</evidence>
<evidence type="ECO:0000259" key="3">
    <source>
        <dbReference type="SMART" id="SM00563"/>
    </source>
</evidence>
<dbReference type="SUPFAM" id="SSF69593">
    <property type="entry name" value="Glycerol-3-phosphate (1)-acyltransferase"/>
    <property type="match status" value="1"/>
</dbReference>
<keyword evidence="1 4" id="KW-0808">Transferase</keyword>
<dbReference type="PANTHER" id="PTHR10434:SF11">
    <property type="entry name" value="1-ACYL-SN-GLYCEROL-3-PHOSPHATE ACYLTRANSFERASE"/>
    <property type="match status" value="1"/>
</dbReference>
<evidence type="ECO:0000256" key="1">
    <source>
        <dbReference type="ARBA" id="ARBA00022679"/>
    </source>
</evidence>
<proteinExistence type="predicted"/>